<dbReference type="AlphaFoldDB" id="A0A1I7X1L3"/>
<dbReference type="Proteomes" id="UP000095283">
    <property type="component" value="Unplaced"/>
</dbReference>
<reference evidence="2" key="1">
    <citation type="submission" date="2016-11" db="UniProtKB">
        <authorList>
            <consortium name="WormBaseParasite"/>
        </authorList>
    </citation>
    <scope>IDENTIFICATION</scope>
</reference>
<sequence length="64" mass="7610">MYRRCVYAVLNTNHERKAGSQRDNRYQASKKLILTRLFPNAHLYNCPLQSWTLANTRRIICVIE</sequence>
<accession>A0A1I7X1L3</accession>
<keyword evidence="1" id="KW-1185">Reference proteome</keyword>
<dbReference type="WBParaSite" id="Hba_11289">
    <property type="protein sequence ID" value="Hba_11289"/>
    <property type="gene ID" value="Hba_11289"/>
</dbReference>
<organism evidence="1 2">
    <name type="scientific">Heterorhabditis bacteriophora</name>
    <name type="common">Entomopathogenic nematode worm</name>
    <dbReference type="NCBI Taxonomy" id="37862"/>
    <lineage>
        <taxon>Eukaryota</taxon>
        <taxon>Metazoa</taxon>
        <taxon>Ecdysozoa</taxon>
        <taxon>Nematoda</taxon>
        <taxon>Chromadorea</taxon>
        <taxon>Rhabditida</taxon>
        <taxon>Rhabditina</taxon>
        <taxon>Rhabditomorpha</taxon>
        <taxon>Strongyloidea</taxon>
        <taxon>Heterorhabditidae</taxon>
        <taxon>Heterorhabditis</taxon>
    </lineage>
</organism>
<name>A0A1I7X1L3_HETBA</name>
<evidence type="ECO:0000313" key="2">
    <source>
        <dbReference type="WBParaSite" id="Hba_11289"/>
    </source>
</evidence>
<proteinExistence type="predicted"/>
<evidence type="ECO:0000313" key="1">
    <source>
        <dbReference type="Proteomes" id="UP000095283"/>
    </source>
</evidence>
<protein>
    <submittedName>
        <fullName evidence="2">Uncharacterized protein</fullName>
    </submittedName>
</protein>